<evidence type="ECO:0000259" key="9">
    <source>
        <dbReference type="PROSITE" id="PS50850"/>
    </source>
</evidence>
<proteinExistence type="predicted"/>
<feature type="region of interest" description="Disordered" evidence="7">
    <location>
        <begin position="438"/>
        <end position="480"/>
    </location>
</feature>
<name>A0A846YMK6_9NOCA</name>
<feature type="transmembrane region" description="Helical" evidence="8">
    <location>
        <begin position="336"/>
        <end position="364"/>
    </location>
</feature>
<feature type="compositionally biased region" description="Basic and acidic residues" evidence="7">
    <location>
        <begin position="438"/>
        <end position="454"/>
    </location>
</feature>
<feature type="transmembrane region" description="Helical" evidence="8">
    <location>
        <begin position="376"/>
        <end position="397"/>
    </location>
</feature>
<dbReference type="PANTHER" id="PTHR43045">
    <property type="entry name" value="SHIKIMATE TRANSPORTER"/>
    <property type="match status" value="1"/>
</dbReference>
<feature type="transmembrane region" description="Helical" evidence="8">
    <location>
        <begin position="91"/>
        <end position="109"/>
    </location>
</feature>
<feature type="transmembrane region" description="Helical" evidence="8">
    <location>
        <begin position="115"/>
        <end position="135"/>
    </location>
</feature>
<evidence type="ECO:0000256" key="1">
    <source>
        <dbReference type="ARBA" id="ARBA00004651"/>
    </source>
</evidence>
<evidence type="ECO:0000313" key="11">
    <source>
        <dbReference type="Proteomes" id="UP000570678"/>
    </source>
</evidence>
<feature type="transmembrane region" description="Helical" evidence="8">
    <location>
        <begin position="58"/>
        <end position="79"/>
    </location>
</feature>
<feature type="transmembrane region" description="Helical" evidence="8">
    <location>
        <begin position="311"/>
        <end position="330"/>
    </location>
</feature>
<accession>A0A846YMK6</accession>
<dbReference type="InterPro" id="IPR005829">
    <property type="entry name" value="Sugar_transporter_CS"/>
</dbReference>
<keyword evidence="2" id="KW-0813">Transport</keyword>
<keyword evidence="5 8" id="KW-1133">Transmembrane helix</keyword>
<dbReference type="InterPro" id="IPR011701">
    <property type="entry name" value="MFS"/>
</dbReference>
<dbReference type="PROSITE" id="PS50850">
    <property type="entry name" value="MFS"/>
    <property type="match status" value="1"/>
</dbReference>
<dbReference type="PANTHER" id="PTHR43045:SF1">
    <property type="entry name" value="SHIKIMATE TRANSPORTER"/>
    <property type="match status" value="1"/>
</dbReference>
<protein>
    <submittedName>
        <fullName evidence="10">MHS family MFS transporter</fullName>
    </submittedName>
</protein>
<evidence type="ECO:0000256" key="3">
    <source>
        <dbReference type="ARBA" id="ARBA00022475"/>
    </source>
</evidence>
<keyword evidence="11" id="KW-1185">Reference proteome</keyword>
<dbReference type="InterPro" id="IPR036259">
    <property type="entry name" value="MFS_trans_sf"/>
</dbReference>
<dbReference type="GO" id="GO:0005886">
    <property type="term" value="C:plasma membrane"/>
    <property type="evidence" value="ECO:0007669"/>
    <property type="project" value="UniProtKB-SubCell"/>
</dbReference>
<feature type="transmembrane region" description="Helical" evidence="8">
    <location>
        <begin position="403"/>
        <end position="423"/>
    </location>
</feature>
<comment type="caution">
    <text evidence="10">The sequence shown here is derived from an EMBL/GenBank/DDBJ whole genome shotgun (WGS) entry which is preliminary data.</text>
</comment>
<dbReference type="EMBL" id="JAAXOT010000012">
    <property type="protein sequence ID" value="NKY58971.1"/>
    <property type="molecule type" value="Genomic_DNA"/>
</dbReference>
<evidence type="ECO:0000256" key="5">
    <source>
        <dbReference type="ARBA" id="ARBA00022989"/>
    </source>
</evidence>
<sequence length="480" mass="50345">MTPHTSGPPAVSTKVSRRAGTAGFLGTLIEYFEFISYGHLTIVIAPQFFPSDNEATSVLSGLLVFASGYLVRPLGGIYFGWLGDRHGRRAALVATVVLMGGASVVLGLLPTYSAVGALAPILLVITRLIQGFSAGGEMIGSATYVTESAPEAKRGLYSSLTPLGSTCGIGLAGLTAGVIALSLTPEQMSEWGWRIPFLLCLPLTLLALWVRVGLEDSPEFRQMVEQSEITKVPVLTALRAYPANVARVASFALVVNVVGAVGTTYMTVHLIADLHMPRAQVFLLMGGMAVFNALAMLIAGRLIDRLGALRVLGIGLICSLAVALPIFWLIDATPTLLVVAPLMAIWQFAAGTQTPPMLGLATALFPRRIRYSGAALGFNIGVIFGAGLTPSVSQYLMNWSGNSFAPAYLVIIVSLAGLVVLFLSRRALGNTLAGRRARTADREAVGEPRAEPADPVRAGIEMAGDPAPCRPAGEATGTGS</sequence>
<feature type="transmembrane region" description="Helical" evidence="8">
    <location>
        <begin position="195"/>
        <end position="214"/>
    </location>
</feature>
<gene>
    <name evidence="10" type="ORF">HGA15_23035</name>
</gene>
<evidence type="ECO:0000256" key="2">
    <source>
        <dbReference type="ARBA" id="ARBA00022448"/>
    </source>
</evidence>
<comment type="subcellular location">
    <subcellularLocation>
        <location evidence="1">Cell membrane</location>
        <topology evidence="1">Multi-pass membrane protein</topology>
    </subcellularLocation>
</comment>
<dbReference type="SUPFAM" id="SSF103473">
    <property type="entry name" value="MFS general substrate transporter"/>
    <property type="match status" value="1"/>
</dbReference>
<dbReference type="GO" id="GO:0022857">
    <property type="term" value="F:transmembrane transporter activity"/>
    <property type="evidence" value="ECO:0007669"/>
    <property type="project" value="InterPro"/>
</dbReference>
<reference evidence="10 11" key="1">
    <citation type="submission" date="2020-04" db="EMBL/GenBank/DDBJ databases">
        <title>MicrobeNet Type strains.</title>
        <authorList>
            <person name="Nicholson A.C."/>
        </authorList>
    </citation>
    <scope>NUCLEOTIDE SEQUENCE [LARGE SCALE GENOMIC DNA]</scope>
    <source>
        <strain evidence="10 11">JCM 3332</strain>
    </source>
</reference>
<evidence type="ECO:0000256" key="4">
    <source>
        <dbReference type="ARBA" id="ARBA00022692"/>
    </source>
</evidence>
<feature type="transmembrane region" description="Helical" evidence="8">
    <location>
        <begin position="280"/>
        <end position="299"/>
    </location>
</feature>
<dbReference type="Gene3D" id="1.20.1250.20">
    <property type="entry name" value="MFS general substrate transporter like domains"/>
    <property type="match status" value="2"/>
</dbReference>
<dbReference type="Pfam" id="PF07690">
    <property type="entry name" value="MFS_1"/>
    <property type="match status" value="1"/>
</dbReference>
<keyword evidence="3" id="KW-1003">Cell membrane</keyword>
<dbReference type="PROSITE" id="PS00217">
    <property type="entry name" value="SUGAR_TRANSPORT_2"/>
    <property type="match status" value="1"/>
</dbReference>
<evidence type="ECO:0000313" key="10">
    <source>
        <dbReference type="EMBL" id="NKY58971.1"/>
    </source>
</evidence>
<dbReference type="AlphaFoldDB" id="A0A846YMK6"/>
<keyword evidence="6 8" id="KW-0472">Membrane</keyword>
<organism evidence="10 11">
    <name type="scientific">Nocardia flavorosea</name>
    <dbReference type="NCBI Taxonomy" id="53429"/>
    <lineage>
        <taxon>Bacteria</taxon>
        <taxon>Bacillati</taxon>
        <taxon>Actinomycetota</taxon>
        <taxon>Actinomycetes</taxon>
        <taxon>Mycobacteriales</taxon>
        <taxon>Nocardiaceae</taxon>
        <taxon>Nocardia</taxon>
    </lineage>
</organism>
<dbReference type="RefSeq" id="WP_084493380.1">
    <property type="nucleotide sequence ID" value="NZ_JAAXOT010000012.1"/>
</dbReference>
<feature type="transmembrane region" description="Helical" evidence="8">
    <location>
        <begin position="248"/>
        <end position="268"/>
    </location>
</feature>
<dbReference type="Proteomes" id="UP000570678">
    <property type="component" value="Unassembled WGS sequence"/>
</dbReference>
<evidence type="ECO:0000256" key="8">
    <source>
        <dbReference type="SAM" id="Phobius"/>
    </source>
</evidence>
<evidence type="ECO:0000256" key="7">
    <source>
        <dbReference type="SAM" id="MobiDB-lite"/>
    </source>
</evidence>
<feature type="domain" description="Major facilitator superfamily (MFS) profile" evidence="9">
    <location>
        <begin position="19"/>
        <end position="428"/>
    </location>
</feature>
<evidence type="ECO:0000256" key="6">
    <source>
        <dbReference type="ARBA" id="ARBA00023136"/>
    </source>
</evidence>
<dbReference type="InterPro" id="IPR020846">
    <property type="entry name" value="MFS_dom"/>
</dbReference>
<feature type="transmembrane region" description="Helical" evidence="8">
    <location>
        <begin position="156"/>
        <end position="183"/>
    </location>
</feature>
<keyword evidence="4 8" id="KW-0812">Transmembrane</keyword>